<dbReference type="SUPFAM" id="SSF52540">
    <property type="entry name" value="P-loop containing nucleoside triphosphate hydrolases"/>
    <property type="match status" value="1"/>
</dbReference>
<dbReference type="AlphaFoldDB" id="A0AAJ1EII5"/>
<dbReference type="Gene3D" id="3.40.50.300">
    <property type="entry name" value="P-loop containing nucleotide triphosphate hydrolases"/>
    <property type="match status" value="1"/>
</dbReference>
<name>A0AAJ1EII5_9BACT</name>
<dbReference type="EMBL" id="JAIOIU010000005">
    <property type="protein sequence ID" value="MBZ0158565.1"/>
    <property type="molecule type" value="Genomic_DNA"/>
</dbReference>
<accession>A0AAJ1EII5</accession>
<feature type="domain" description="DUF4143" evidence="2">
    <location>
        <begin position="178"/>
        <end position="335"/>
    </location>
</feature>
<dbReference type="Pfam" id="PF13635">
    <property type="entry name" value="DUF4143"/>
    <property type="match status" value="1"/>
</dbReference>
<keyword evidence="3" id="KW-0067">ATP-binding</keyword>
<dbReference type="InterPro" id="IPR036390">
    <property type="entry name" value="WH_DNA-bd_sf"/>
</dbReference>
<dbReference type="Proteomes" id="UP001197609">
    <property type="component" value="Unassembled WGS sequence"/>
</dbReference>
<proteinExistence type="predicted"/>
<dbReference type="InterPro" id="IPR027417">
    <property type="entry name" value="P-loop_NTPase"/>
</dbReference>
<comment type="caution">
    <text evidence="3">The sequence shown here is derived from an EMBL/GenBank/DDBJ whole genome shotgun (WGS) entry which is preliminary data.</text>
</comment>
<sequence length="391" mass="43389">MIPRQLLNPLMQALREVPAVCLLGPRQAGKTTLALEIGKRLGGLYLDLESEQDRGKLAEPEAYLERHMDKLVILDEVHRTPNLFPILRGLIDRARRNGQGNGRYLLLGSAALGLLRQSGESLAGRVRFLELMPLTVREPTGRDAATLWLRGGFPESLLAQSDEQSLRWRRDFIRTYLERDIPQFGPRIAAETLRRFWTMLAHRHGAPLNVAELARSLGVDAKTAGRYVDLLVDLLLARRLAPWRTNVGKRLIKAPRLYLRDSGLAHALLGIADLEALLAHPIAGASWEGFVIENVIASAPEGCETYYYGTSGGAEIDLLLHLPGGRMWAIEVKRSLAPRPERGFHAACADLNPVRRFVVYPGTERFPLGQDVEAVSLSDLATELHGPHPSC</sequence>
<gene>
    <name evidence="3" type="ORF">K8G79_00190</name>
</gene>
<evidence type="ECO:0000259" key="2">
    <source>
        <dbReference type="Pfam" id="PF13635"/>
    </source>
</evidence>
<dbReference type="InterPro" id="IPR025420">
    <property type="entry name" value="DUF4143"/>
</dbReference>
<dbReference type="PANTHER" id="PTHR43566:SF2">
    <property type="entry name" value="DUF4143 DOMAIN-CONTAINING PROTEIN"/>
    <property type="match status" value="1"/>
</dbReference>
<dbReference type="SUPFAM" id="SSF46785">
    <property type="entry name" value="Winged helix' DNA-binding domain"/>
    <property type="match status" value="1"/>
</dbReference>
<organism evidence="3 4">
    <name type="scientific">Candidatus Methylomirabilis tolerans</name>
    <dbReference type="NCBI Taxonomy" id="3123416"/>
    <lineage>
        <taxon>Bacteria</taxon>
        <taxon>Candidatus Methylomirabilota</taxon>
        <taxon>Candidatus Methylomirabilia</taxon>
        <taxon>Candidatus Methylomirabilales</taxon>
        <taxon>Candidatus Methylomirabilaceae</taxon>
        <taxon>Candidatus Methylomirabilis</taxon>
    </lineage>
</organism>
<dbReference type="InterPro" id="IPR041682">
    <property type="entry name" value="AAA_14"/>
</dbReference>
<dbReference type="Pfam" id="PF13173">
    <property type="entry name" value="AAA_14"/>
    <property type="match status" value="1"/>
</dbReference>
<dbReference type="GO" id="GO:0005524">
    <property type="term" value="F:ATP binding"/>
    <property type="evidence" value="ECO:0007669"/>
    <property type="project" value="UniProtKB-KW"/>
</dbReference>
<protein>
    <submittedName>
        <fullName evidence="3">ATP-binding protein</fullName>
    </submittedName>
</protein>
<evidence type="ECO:0000313" key="4">
    <source>
        <dbReference type="Proteomes" id="UP001197609"/>
    </source>
</evidence>
<dbReference type="PANTHER" id="PTHR43566">
    <property type="entry name" value="CONSERVED PROTEIN"/>
    <property type="match status" value="1"/>
</dbReference>
<reference evidence="3 4" key="1">
    <citation type="journal article" date="2021" name="bioRxiv">
        <title>Unraveling nitrogen, sulfur and carbon metabolic pathways and microbial community transcriptional responses to substrate deprivation and toxicity stresses in a bioreactor mimicking anoxic brackish coastal sediment conditions.</title>
        <authorList>
            <person name="Martins P.D."/>
            <person name="Echeveste M.J."/>
            <person name="Arshad A."/>
            <person name="Kurth J."/>
            <person name="Ouboter H."/>
            <person name="Jetten M.S.M."/>
            <person name="Welte C.U."/>
        </authorList>
    </citation>
    <scope>NUCLEOTIDE SEQUENCE [LARGE SCALE GENOMIC DNA]</scope>
    <source>
        <strain evidence="3">MAG_38</strain>
    </source>
</reference>
<evidence type="ECO:0000313" key="3">
    <source>
        <dbReference type="EMBL" id="MBZ0158565.1"/>
    </source>
</evidence>
<keyword evidence="3" id="KW-0547">Nucleotide-binding</keyword>
<feature type="domain" description="AAA" evidence="1">
    <location>
        <begin position="18"/>
        <end position="138"/>
    </location>
</feature>
<evidence type="ECO:0000259" key="1">
    <source>
        <dbReference type="Pfam" id="PF13173"/>
    </source>
</evidence>